<dbReference type="RefSeq" id="WP_008514618.1">
    <property type="nucleotide sequence ID" value="NZ_ACJM01000002.1"/>
</dbReference>
<keyword evidence="3" id="KW-1185">Reference proteome</keyword>
<dbReference type="STRING" id="555088.DealDRAFT_0537"/>
<accession>C0GD86</accession>
<dbReference type="EMBL" id="ACJM01000002">
    <property type="protein sequence ID" value="EEG78607.1"/>
    <property type="molecule type" value="Genomic_DNA"/>
</dbReference>
<feature type="transmembrane region" description="Helical" evidence="1">
    <location>
        <begin position="67"/>
        <end position="90"/>
    </location>
</feature>
<keyword evidence="1" id="KW-1133">Transmembrane helix</keyword>
<keyword evidence="1" id="KW-0472">Membrane</keyword>
<sequence length="154" mass="17608">MPDKESRIRFMSQNILLFFVGAVIWAFWVRFSGIFGWFISTVGIFFLPAYVIYMYCKRIIEHNNGKLTLYSYFSILSPIFITWIVLGFIMGMGGSSVFNFSSLPGPWELLKELMGLPLRLAGDKISTVFILSALILMSIGIFNSVLTIDNRKKH</sequence>
<evidence type="ECO:0000313" key="3">
    <source>
        <dbReference type="Proteomes" id="UP000006443"/>
    </source>
</evidence>
<evidence type="ECO:0000256" key="1">
    <source>
        <dbReference type="SAM" id="Phobius"/>
    </source>
</evidence>
<gene>
    <name evidence="2" type="ORF">DealDRAFT_0537</name>
</gene>
<name>C0GD86_DETAL</name>
<protein>
    <submittedName>
        <fullName evidence="2">Uncharacterized protein</fullName>
    </submittedName>
</protein>
<feature type="transmembrane region" description="Helical" evidence="1">
    <location>
        <begin position="34"/>
        <end position="55"/>
    </location>
</feature>
<feature type="transmembrane region" description="Helical" evidence="1">
    <location>
        <begin position="125"/>
        <end position="148"/>
    </location>
</feature>
<organism evidence="2 3">
    <name type="scientific">Dethiobacter alkaliphilus AHT 1</name>
    <dbReference type="NCBI Taxonomy" id="555088"/>
    <lineage>
        <taxon>Bacteria</taxon>
        <taxon>Bacillati</taxon>
        <taxon>Bacillota</taxon>
        <taxon>Dethiobacteria</taxon>
        <taxon>Dethiobacterales</taxon>
        <taxon>Dethiobacteraceae</taxon>
        <taxon>Dethiobacter</taxon>
    </lineage>
</organism>
<feature type="transmembrane region" description="Helical" evidence="1">
    <location>
        <begin position="12"/>
        <end position="28"/>
    </location>
</feature>
<dbReference type="Proteomes" id="UP000006443">
    <property type="component" value="Unassembled WGS sequence"/>
</dbReference>
<evidence type="ECO:0000313" key="2">
    <source>
        <dbReference type="EMBL" id="EEG78607.1"/>
    </source>
</evidence>
<comment type="caution">
    <text evidence="2">The sequence shown here is derived from an EMBL/GenBank/DDBJ whole genome shotgun (WGS) entry which is preliminary data.</text>
</comment>
<proteinExistence type="predicted"/>
<reference evidence="2 3" key="1">
    <citation type="submission" date="2009-02" db="EMBL/GenBank/DDBJ databases">
        <title>Sequencing of the draft genome and assembly of Dethiobacter alkaliphilus AHT 1.</title>
        <authorList>
            <consortium name="US DOE Joint Genome Institute (JGI-PGF)"/>
            <person name="Lucas S."/>
            <person name="Copeland A."/>
            <person name="Lapidus A."/>
            <person name="Glavina del Rio T."/>
            <person name="Dalin E."/>
            <person name="Tice H."/>
            <person name="Bruce D."/>
            <person name="Goodwin L."/>
            <person name="Pitluck S."/>
            <person name="Larimer F."/>
            <person name="Land M.L."/>
            <person name="Hauser L."/>
            <person name="Muyzer G."/>
        </authorList>
    </citation>
    <scope>NUCLEOTIDE SEQUENCE [LARGE SCALE GENOMIC DNA]</scope>
    <source>
        <strain evidence="2 3">AHT 1</strain>
    </source>
</reference>
<keyword evidence="1" id="KW-0812">Transmembrane</keyword>
<dbReference type="AlphaFoldDB" id="C0GD86"/>